<comment type="caution">
    <text evidence="1">The sequence shown here is derived from an EMBL/GenBank/DDBJ whole genome shotgun (WGS) entry which is preliminary data.</text>
</comment>
<protein>
    <submittedName>
        <fullName evidence="1">Uncharacterized protein</fullName>
    </submittedName>
</protein>
<accession>A0A0F5HLL4</accession>
<keyword evidence="2" id="KW-1185">Reference proteome</keyword>
<gene>
    <name evidence="1" type="ORF">QY95_04029</name>
</gene>
<dbReference type="OrthoDB" id="2381246at2"/>
<evidence type="ECO:0000313" key="2">
    <source>
        <dbReference type="Proteomes" id="UP000031563"/>
    </source>
</evidence>
<evidence type="ECO:0000313" key="1">
    <source>
        <dbReference type="EMBL" id="KKB34143.1"/>
    </source>
</evidence>
<dbReference type="AlphaFoldDB" id="A0A0F5HLL4"/>
<sequence>MDSMNIKQFVAAGQAFVPVNMKESGRDGVKVFYKDGTMEILPIRCDTFLKQLLTFFGTSVSANRERYGKLVSKKQLVPVALSYGYTLIPFVTREPIGRQTRNGWIVAKEITNIQRYSSGKTVISLDHHEILVHHTKKFCFDQLKNSKCIEMYYSEIHEPHRQQWPVSSVSLHGLAYS</sequence>
<dbReference type="RefSeq" id="WP_040048109.1">
    <property type="nucleotide sequence ID" value="NZ_JWIR02000089.1"/>
</dbReference>
<name>A0A0F5HLL4_BACTR</name>
<reference evidence="1" key="1">
    <citation type="submission" date="2015-02" db="EMBL/GenBank/DDBJ databases">
        <title>Genome Assembly of Bacillaceae bacterium MTCC 8252.</title>
        <authorList>
            <person name="Verma A."/>
            <person name="Khatri I."/>
            <person name="Mual P."/>
            <person name="Subramanian S."/>
            <person name="Krishnamurthi S."/>
        </authorList>
    </citation>
    <scope>NUCLEOTIDE SEQUENCE [LARGE SCALE GENOMIC DNA]</scope>
    <source>
        <strain evidence="1">MTCC 8252</strain>
    </source>
</reference>
<dbReference type="Proteomes" id="UP000031563">
    <property type="component" value="Unassembled WGS sequence"/>
</dbReference>
<dbReference type="STRING" id="1221996.QY95_04029"/>
<dbReference type="EMBL" id="JWIR02000089">
    <property type="protein sequence ID" value="KKB34143.1"/>
    <property type="molecule type" value="Genomic_DNA"/>
</dbReference>
<proteinExistence type="predicted"/>
<organism evidence="1 2">
    <name type="scientific">Bacillus thermotolerans</name>
    <name type="common">Quasibacillus thermotolerans</name>
    <dbReference type="NCBI Taxonomy" id="1221996"/>
    <lineage>
        <taxon>Bacteria</taxon>
        <taxon>Bacillati</taxon>
        <taxon>Bacillota</taxon>
        <taxon>Bacilli</taxon>
        <taxon>Bacillales</taxon>
        <taxon>Bacillaceae</taxon>
        <taxon>Bacillus</taxon>
    </lineage>
</organism>